<dbReference type="EMBL" id="BSOJ01000015">
    <property type="protein sequence ID" value="GLR26535.1"/>
    <property type="molecule type" value="Genomic_DNA"/>
</dbReference>
<dbReference type="Proteomes" id="UP001156664">
    <property type="component" value="Unassembled WGS sequence"/>
</dbReference>
<dbReference type="RefSeq" id="WP_284281157.1">
    <property type="nucleotide sequence ID" value="NZ_BSOJ01000015.1"/>
</dbReference>
<protein>
    <submittedName>
        <fullName evidence="1">Uncharacterized protein</fullName>
    </submittedName>
</protein>
<name>A0ABQ5YT37_9BURK</name>
<evidence type="ECO:0000313" key="1">
    <source>
        <dbReference type="EMBL" id="GLR26535.1"/>
    </source>
</evidence>
<sequence>MSHQQHTDELATQEQYIAALRSFDWSFEYTEDQRVYKRAQAELARLRQMQVHLDPTGEIWMAQKPADIGLFPHVANPQALGGGAK</sequence>
<organism evidence="1 2">
    <name type="scientific">Limnobacter litoralis</name>
    <dbReference type="NCBI Taxonomy" id="481366"/>
    <lineage>
        <taxon>Bacteria</taxon>
        <taxon>Pseudomonadati</taxon>
        <taxon>Pseudomonadota</taxon>
        <taxon>Betaproteobacteria</taxon>
        <taxon>Burkholderiales</taxon>
        <taxon>Burkholderiaceae</taxon>
        <taxon>Limnobacter</taxon>
    </lineage>
</organism>
<gene>
    <name evidence="1" type="ORF">GCM10007875_16250</name>
</gene>
<proteinExistence type="predicted"/>
<reference evidence="2" key="1">
    <citation type="journal article" date="2019" name="Int. J. Syst. Evol. Microbiol.">
        <title>The Global Catalogue of Microorganisms (GCM) 10K type strain sequencing project: providing services to taxonomists for standard genome sequencing and annotation.</title>
        <authorList>
            <consortium name="The Broad Institute Genomics Platform"/>
            <consortium name="The Broad Institute Genome Sequencing Center for Infectious Disease"/>
            <person name="Wu L."/>
            <person name="Ma J."/>
        </authorList>
    </citation>
    <scope>NUCLEOTIDE SEQUENCE [LARGE SCALE GENOMIC DNA]</scope>
    <source>
        <strain evidence="2">NBRC 105857</strain>
    </source>
</reference>
<comment type="caution">
    <text evidence="1">The sequence shown here is derived from an EMBL/GenBank/DDBJ whole genome shotgun (WGS) entry which is preliminary data.</text>
</comment>
<accession>A0ABQ5YT37</accession>
<keyword evidence="2" id="KW-1185">Reference proteome</keyword>
<evidence type="ECO:0000313" key="2">
    <source>
        <dbReference type="Proteomes" id="UP001156664"/>
    </source>
</evidence>